<feature type="transmembrane region" description="Helical" evidence="13">
    <location>
        <begin position="228"/>
        <end position="245"/>
    </location>
</feature>
<proteinExistence type="inferred from homology"/>
<feature type="transmembrane region" description="Helical" evidence="13">
    <location>
        <begin position="189"/>
        <end position="207"/>
    </location>
</feature>
<dbReference type="OMA" id="TFCLEWI"/>
<keyword evidence="4 12" id="KW-0716">Sensory transduction</keyword>
<keyword evidence="3 12" id="KW-0919">Taste</keyword>
<dbReference type="AlphaFoldDB" id="A0A974CUX7"/>
<protein>
    <recommendedName>
        <fullName evidence="12">Taste receptor type 2</fullName>
    </recommendedName>
</protein>
<evidence type="ECO:0000256" key="9">
    <source>
        <dbReference type="ARBA" id="ARBA00023170"/>
    </source>
</evidence>
<evidence type="ECO:0000256" key="1">
    <source>
        <dbReference type="ARBA" id="ARBA00004141"/>
    </source>
</evidence>
<evidence type="ECO:0000256" key="10">
    <source>
        <dbReference type="ARBA" id="ARBA00023224"/>
    </source>
</evidence>
<keyword evidence="9 12" id="KW-0675">Receptor</keyword>
<dbReference type="GO" id="GO:0016020">
    <property type="term" value="C:membrane"/>
    <property type="evidence" value="ECO:0007669"/>
    <property type="project" value="UniProtKB-SubCell"/>
</dbReference>
<feature type="transmembrane region" description="Helical" evidence="13">
    <location>
        <begin position="46"/>
        <end position="65"/>
    </location>
</feature>
<dbReference type="Gene3D" id="1.20.1070.10">
    <property type="entry name" value="Rhodopsin 7-helix transmembrane proteins"/>
    <property type="match status" value="1"/>
</dbReference>
<keyword evidence="6 13" id="KW-1133">Transmembrane helix</keyword>
<evidence type="ECO:0000256" key="6">
    <source>
        <dbReference type="ARBA" id="ARBA00022989"/>
    </source>
</evidence>
<name>A0A974CUX7_XENLA</name>
<dbReference type="EMBL" id="CM004475">
    <property type="protein sequence ID" value="OCT79191.1"/>
    <property type="molecule type" value="Genomic_DNA"/>
</dbReference>
<keyword evidence="8 12" id="KW-0472">Membrane</keyword>
<feature type="transmembrane region" description="Helical" evidence="13">
    <location>
        <begin position="257"/>
        <end position="280"/>
    </location>
</feature>
<dbReference type="Proteomes" id="UP000694892">
    <property type="component" value="Chromosome 5S"/>
</dbReference>
<keyword evidence="10 12" id="KW-0807">Transducer</keyword>
<dbReference type="FunFam" id="1.20.1070.10:FF:000055">
    <property type="entry name" value="Taste receptor type 2"/>
    <property type="match status" value="1"/>
</dbReference>
<dbReference type="GO" id="GO:0033038">
    <property type="term" value="F:bitter taste receptor activity"/>
    <property type="evidence" value="ECO:0007669"/>
    <property type="project" value="InterPro"/>
</dbReference>
<evidence type="ECO:0000256" key="8">
    <source>
        <dbReference type="ARBA" id="ARBA00023136"/>
    </source>
</evidence>
<feature type="transmembrane region" description="Helical" evidence="13">
    <location>
        <begin position="77"/>
        <end position="102"/>
    </location>
</feature>
<comment type="subcellular location">
    <subcellularLocation>
        <location evidence="1 12">Membrane</location>
        <topology evidence="1 12">Multi-pass membrane protein</topology>
    </subcellularLocation>
</comment>
<dbReference type="PANTHER" id="PTHR11394:SF152">
    <property type="entry name" value="TASTE RECEPTOR TYPE 2"/>
    <property type="match status" value="1"/>
</dbReference>
<dbReference type="InterPro" id="IPR007960">
    <property type="entry name" value="TAS2R"/>
</dbReference>
<comment type="similarity">
    <text evidence="2 11">Belongs to the G-protein coupled receptor T2R family.</text>
</comment>
<evidence type="ECO:0000256" key="2">
    <source>
        <dbReference type="ARBA" id="ARBA00007376"/>
    </source>
</evidence>
<organism evidence="14 15">
    <name type="scientific">Xenopus laevis</name>
    <name type="common">African clawed frog</name>
    <dbReference type="NCBI Taxonomy" id="8355"/>
    <lineage>
        <taxon>Eukaryota</taxon>
        <taxon>Metazoa</taxon>
        <taxon>Chordata</taxon>
        <taxon>Craniata</taxon>
        <taxon>Vertebrata</taxon>
        <taxon>Euteleostomi</taxon>
        <taxon>Amphibia</taxon>
        <taxon>Batrachia</taxon>
        <taxon>Anura</taxon>
        <taxon>Pipoidea</taxon>
        <taxon>Pipidae</taxon>
        <taxon>Xenopodinae</taxon>
        <taxon>Xenopus</taxon>
        <taxon>Xenopus</taxon>
    </lineage>
</organism>
<sequence length="309" mass="35936">MISDFTLAIIAFTQFLLGMPVNGFIVWTFCLEWITNKRLHASDTILMCLGFTRLLMHLFFFFFYSPMHFKHIVLTSIFQALYIFFNTASLWFASFLCAIYCVTVANYSNSLFIYLKHRISRVCTWMVLANLLTSLALSCLDWYTTYGFPHSLSSSTGIMQKNSTEEHGNVTITLQTSLVVYYVAVTQPFLLYCIAALLLLNSLWRHIRRMRSSETSLQSLSVEVQLNVLRKLVVSFFLYAIYYVADILASYGQLEPFWLMFCTAISCFYPIFHSLILIYFNSRLRKACVAMYQRTMSWIKKIITTKPKV</sequence>
<dbReference type="Pfam" id="PF05296">
    <property type="entry name" value="TAS2R"/>
    <property type="match status" value="1"/>
</dbReference>
<evidence type="ECO:0000256" key="12">
    <source>
        <dbReference type="RuleBase" id="RU004424"/>
    </source>
</evidence>
<evidence type="ECO:0000256" key="4">
    <source>
        <dbReference type="ARBA" id="ARBA00022606"/>
    </source>
</evidence>
<evidence type="ECO:0000256" key="7">
    <source>
        <dbReference type="ARBA" id="ARBA00023040"/>
    </source>
</evidence>
<evidence type="ECO:0000256" key="5">
    <source>
        <dbReference type="ARBA" id="ARBA00022692"/>
    </source>
</evidence>
<dbReference type="PANTHER" id="PTHR11394">
    <property type="entry name" value="TASTE RECEPTOR TYPE 2"/>
    <property type="match status" value="1"/>
</dbReference>
<keyword evidence="7 12" id="KW-0297">G-protein coupled receptor</keyword>
<evidence type="ECO:0000313" key="14">
    <source>
        <dbReference type="EMBL" id="OCT79191.1"/>
    </source>
</evidence>
<dbReference type="GO" id="GO:0004930">
    <property type="term" value="F:G protein-coupled receptor activity"/>
    <property type="evidence" value="ECO:0007669"/>
    <property type="project" value="UniProtKB-KW"/>
</dbReference>
<evidence type="ECO:0000256" key="13">
    <source>
        <dbReference type="SAM" id="Phobius"/>
    </source>
</evidence>
<evidence type="ECO:0000256" key="3">
    <source>
        <dbReference type="ARBA" id="ARBA00022480"/>
    </source>
</evidence>
<feature type="transmembrane region" description="Helical" evidence="13">
    <location>
        <begin position="122"/>
        <end position="143"/>
    </location>
</feature>
<evidence type="ECO:0000256" key="11">
    <source>
        <dbReference type="RuleBase" id="RU004423"/>
    </source>
</evidence>
<reference evidence="15" key="1">
    <citation type="journal article" date="2016" name="Nature">
        <title>Genome evolution in the allotetraploid frog Xenopus laevis.</title>
        <authorList>
            <person name="Session A.M."/>
            <person name="Uno Y."/>
            <person name="Kwon T."/>
            <person name="Chapman J.A."/>
            <person name="Toyoda A."/>
            <person name="Takahashi S."/>
            <person name="Fukui A."/>
            <person name="Hikosaka A."/>
            <person name="Suzuki A."/>
            <person name="Kondo M."/>
            <person name="van Heeringen S.J."/>
            <person name="Quigley I."/>
            <person name="Heinz S."/>
            <person name="Ogino H."/>
            <person name="Ochi H."/>
            <person name="Hellsten U."/>
            <person name="Lyons J.B."/>
            <person name="Simakov O."/>
            <person name="Putnam N."/>
            <person name="Stites J."/>
            <person name="Kuroki Y."/>
            <person name="Tanaka T."/>
            <person name="Michiue T."/>
            <person name="Watanabe M."/>
            <person name="Bogdanovic O."/>
            <person name="Lister R."/>
            <person name="Georgiou G."/>
            <person name="Paranjpe S.S."/>
            <person name="van Kruijsbergen I."/>
            <person name="Shu S."/>
            <person name="Carlson J."/>
            <person name="Kinoshita T."/>
            <person name="Ohta Y."/>
            <person name="Mawaribuchi S."/>
            <person name="Jenkins J."/>
            <person name="Grimwood J."/>
            <person name="Schmutz J."/>
            <person name="Mitros T."/>
            <person name="Mozaffari S.V."/>
            <person name="Suzuki Y."/>
            <person name="Haramoto Y."/>
            <person name="Yamamoto T.S."/>
            <person name="Takagi C."/>
            <person name="Heald R."/>
            <person name="Miller K."/>
            <person name="Haudenschild C."/>
            <person name="Kitzman J."/>
            <person name="Nakayama T."/>
            <person name="Izutsu Y."/>
            <person name="Robert J."/>
            <person name="Fortriede J."/>
            <person name="Burns K."/>
            <person name="Lotay V."/>
            <person name="Karimi K."/>
            <person name="Yasuoka Y."/>
            <person name="Dichmann D.S."/>
            <person name="Flajnik M.F."/>
            <person name="Houston D.W."/>
            <person name="Shendure J."/>
            <person name="DuPasquier L."/>
            <person name="Vize P.D."/>
            <person name="Zorn A.M."/>
            <person name="Ito M."/>
            <person name="Marcotte E.M."/>
            <person name="Wallingford J.B."/>
            <person name="Ito Y."/>
            <person name="Asashima M."/>
            <person name="Ueno N."/>
            <person name="Matsuda Y."/>
            <person name="Veenstra G.J."/>
            <person name="Fujiyama A."/>
            <person name="Harland R.M."/>
            <person name="Taira M."/>
            <person name="Rokhsar D.S."/>
        </authorList>
    </citation>
    <scope>NUCLEOTIDE SEQUENCE [LARGE SCALE GENOMIC DNA]</scope>
    <source>
        <strain evidence="15">J</strain>
    </source>
</reference>
<dbReference type="SUPFAM" id="SSF81321">
    <property type="entry name" value="Family A G protein-coupled receptor-like"/>
    <property type="match status" value="1"/>
</dbReference>
<keyword evidence="5 12" id="KW-0812">Transmembrane</keyword>
<gene>
    <name evidence="14" type="ORF">XELAEV_18030289mg</name>
</gene>
<evidence type="ECO:0000313" key="15">
    <source>
        <dbReference type="Proteomes" id="UP000694892"/>
    </source>
</evidence>
<accession>A0A974CUX7</accession>
<feature type="transmembrane region" description="Helical" evidence="13">
    <location>
        <begin position="6"/>
        <end position="34"/>
    </location>
</feature>